<organism evidence="1 2">
    <name type="scientific">Trichocoleus desertorum GB2-A4</name>
    <dbReference type="NCBI Taxonomy" id="2933944"/>
    <lineage>
        <taxon>Bacteria</taxon>
        <taxon>Bacillati</taxon>
        <taxon>Cyanobacteriota</taxon>
        <taxon>Cyanophyceae</taxon>
        <taxon>Leptolyngbyales</taxon>
        <taxon>Trichocoleusaceae</taxon>
        <taxon>Trichocoleus</taxon>
    </lineage>
</organism>
<dbReference type="GO" id="GO:0008168">
    <property type="term" value="F:methyltransferase activity"/>
    <property type="evidence" value="ECO:0007669"/>
    <property type="project" value="UniProtKB-KW"/>
</dbReference>
<keyword evidence="1" id="KW-0489">Methyltransferase</keyword>
<sequence length="243" mass="27187">MGIKLETIVPWGRSLSEYIAMFNLTATDLSRKILDCGAGPASFNAEMTRQGYTVTSCDPIYQFSTDEISQRIQATYPQIINGVTASRDSYIWDAIASPEQLGEVRMAAMNQFLQDFPMGFAAGRYLTAELPHLLFSNQQFDLALCSHLLFTYSDQLSTEFHIQAIAELCRVATEVRIFPILDISGATSPHLQPVLDHFQQQGHQTEIQLVSYEFQKGGNQLLKISQPYQSANCHSPTQAKPRV</sequence>
<dbReference type="SUPFAM" id="SSF53335">
    <property type="entry name" value="S-adenosyl-L-methionine-dependent methyltransferases"/>
    <property type="match status" value="1"/>
</dbReference>
<evidence type="ECO:0000313" key="2">
    <source>
        <dbReference type="Proteomes" id="UP001464891"/>
    </source>
</evidence>
<accession>A0ABV0J5H9</accession>
<keyword evidence="2" id="KW-1185">Reference proteome</keyword>
<evidence type="ECO:0000313" key="1">
    <source>
        <dbReference type="EMBL" id="MEP0817032.1"/>
    </source>
</evidence>
<dbReference type="InterPro" id="IPR029063">
    <property type="entry name" value="SAM-dependent_MTases_sf"/>
</dbReference>
<protein>
    <submittedName>
        <fullName evidence="1">SAM-dependent methyltransferase</fullName>
    </submittedName>
</protein>
<keyword evidence="1" id="KW-0808">Transferase</keyword>
<dbReference type="Proteomes" id="UP001464891">
    <property type="component" value="Unassembled WGS sequence"/>
</dbReference>
<reference evidence="1 2" key="1">
    <citation type="submission" date="2022-04" db="EMBL/GenBank/DDBJ databases">
        <title>Positive selection, recombination, and allopatry shape intraspecific diversity of widespread and dominant cyanobacteria.</title>
        <authorList>
            <person name="Wei J."/>
            <person name="Shu W."/>
            <person name="Hu C."/>
        </authorList>
    </citation>
    <scope>NUCLEOTIDE SEQUENCE [LARGE SCALE GENOMIC DNA]</scope>
    <source>
        <strain evidence="1 2">GB2-A4</strain>
    </source>
</reference>
<dbReference type="GO" id="GO:0032259">
    <property type="term" value="P:methylation"/>
    <property type="evidence" value="ECO:0007669"/>
    <property type="project" value="UniProtKB-KW"/>
</dbReference>
<dbReference type="Gene3D" id="3.40.50.150">
    <property type="entry name" value="Vaccinia Virus protein VP39"/>
    <property type="match status" value="1"/>
</dbReference>
<dbReference type="EMBL" id="JAMPKM010000003">
    <property type="protein sequence ID" value="MEP0817032.1"/>
    <property type="molecule type" value="Genomic_DNA"/>
</dbReference>
<name>A0ABV0J5H9_9CYAN</name>
<comment type="caution">
    <text evidence="1">The sequence shown here is derived from an EMBL/GenBank/DDBJ whole genome shotgun (WGS) entry which is preliminary data.</text>
</comment>
<proteinExistence type="predicted"/>
<gene>
    <name evidence="1" type="ORF">NC998_07975</name>
</gene>
<dbReference type="RefSeq" id="WP_190439499.1">
    <property type="nucleotide sequence ID" value="NZ_JAMPKM010000003.1"/>
</dbReference>